<feature type="binding site" evidence="6">
    <location>
        <begin position="189"/>
        <end position="193"/>
    </location>
    <ligand>
        <name>AMP</name>
        <dbReference type="ChEBI" id="CHEBI:456215"/>
    </ligand>
</feature>
<dbReference type="RefSeq" id="WP_125651515.1">
    <property type="nucleotide sequence ID" value="NZ_JBHTOH010000070.1"/>
</dbReference>
<evidence type="ECO:0000256" key="2">
    <source>
        <dbReference type="ARBA" id="ARBA00022840"/>
    </source>
</evidence>
<accession>A0ABW4BP11</accession>
<evidence type="ECO:0000313" key="9">
    <source>
        <dbReference type="Proteomes" id="UP001597191"/>
    </source>
</evidence>
<dbReference type="PROSITE" id="PS01050">
    <property type="entry name" value="YJEF_C_2"/>
    <property type="match status" value="1"/>
</dbReference>
<organism evidence="8 9">
    <name type="scientific">Lapidilactobacillus gannanensis</name>
    <dbReference type="NCBI Taxonomy" id="2486002"/>
    <lineage>
        <taxon>Bacteria</taxon>
        <taxon>Bacillati</taxon>
        <taxon>Bacillota</taxon>
        <taxon>Bacilli</taxon>
        <taxon>Lactobacillales</taxon>
        <taxon>Lactobacillaceae</taxon>
        <taxon>Lapidilactobacillus</taxon>
    </lineage>
</organism>
<feature type="binding site" evidence="6">
    <location>
        <position position="101"/>
    </location>
    <ligand>
        <name>(6S)-NADPHX</name>
        <dbReference type="ChEBI" id="CHEBI:64076"/>
    </ligand>
</feature>
<keyword evidence="5 6" id="KW-0456">Lyase</keyword>
<dbReference type="InterPro" id="IPR000631">
    <property type="entry name" value="CARKD"/>
</dbReference>
<dbReference type="InterPro" id="IPR017953">
    <property type="entry name" value="Carbohydrate_kinase_pred_CS"/>
</dbReference>
<dbReference type="PANTHER" id="PTHR12592">
    <property type="entry name" value="ATP-DEPENDENT (S)-NAD(P)H-HYDRATE DEHYDRATASE FAMILY MEMBER"/>
    <property type="match status" value="1"/>
</dbReference>
<feature type="binding site" evidence="6">
    <location>
        <position position="40"/>
    </location>
    <ligand>
        <name>(6S)-NADPHX</name>
        <dbReference type="ChEBI" id="CHEBI:64076"/>
    </ligand>
</feature>
<dbReference type="SUPFAM" id="SSF53613">
    <property type="entry name" value="Ribokinase-like"/>
    <property type="match status" value="1"/>
</dbReference>
<evidence type="ECO:0000256" key="1">
    <source>
        <dbReference type="ARBA" id="ARBA00022741"/>
    </source>
</evidence>
<dbReference type="PANTHER" id="PTHR12592:SF0">
    <property type="entry name" value="ATP-DEPENDENT (S)-NAD(P)H-HYDRATE DEHYDRATASE"/>
    <property type="match status" value="1"/>
</dbReference>
<dbReference type="EC" id="4.2.1.136" evidence="6"/>
<dbReference type="Proteomes" id="UP001597191">
    <property type="component" value="Unassembled WGS sequence"/>
</dbReference>
<dbReference type="InterPro" id="IPR029056">
    <property type="entry name" value="Ribokinase-like"/>
</dbReference>
<sequence>MKQISAAILKSVIQPRPQESHKGTFGRVLVVAGSATYGGAGIMSASAALLTGAGLTTLASDPVNRTALHSQHPEIMFIDWHDDSLLRTTLVTSDVVVIGPGLGVDDFAWQLLQRVLPQLSEQQVVIIDGSALTLLAEHHEIPDTKAQMILTPHQEEWHRLSQLAIPSQSITANQQVLQKWPAKTILVLKQHRTEIYQQTDVYQNTTGVAAMATGGMGDTLTGIIAGMIAQFKKPLPATLAAVYLHSLAGQELARQQYLVLPSQLIAMLPHLMWQYQDRSN</sequence>
<dbReference type="NCBIfam" id="TIGR00196">
    <property type="entry name" value="yjeF_cterm"/>
    <property type="match status" value="1"/>
</dbReference>
<dbReference type="EMBL" id="JBHTOH010000070">
    <property type="protein sequence ID" value="MFD1411401.1"/>
    <property type="molecule type" value="Genomic_DNA"/>
</dbReference>
<comment type="similarity">
    <text evidence="6">Belongs to the NnrD/CARKD family.</text>
</comment>
<dbReference type="CDD" id="cd01171">
    <property type="entry name" value="YXKO-related"/>
    <property type="match status" value="1"/>
</dbReference>
<evidence type="ECO:0000256" key="5">
    <source>
        <dbReference type="ARBA" id="ARBA00023239"/>
    </source>
</evidence>
<name>A0ABW4BP11_9LACO</name>
<dbReference type="Pfam" id="PF01256">
    <property type="entry name" value="Carb_kinase"/>
    <property type="match status" value="1"/>
</dbReference>
<proteinExistence type="inferred from homology"/>
<keyword evidence="3 6" id="KW-0521">NADP</keyword>
<feature type="binding site" evidence="6">
    <location>
        <position position="153"/>
    </location>
    <ligand>
        <name>(6S)-NADPHX</name>
        <dbReference type="ChEBI" id="CHEBI:64076"/>
    </ligand>
</feature>
<dbReference type="HAMAP" id="MF_01965">
    <property type="entry name" value="NADHX_dehydratase"/>
    <property type="match status" value="1"/>
</dbReference>
<comment type="catalytic activity">
    <reaction evidence="6">
        <text>(6S)-NADPHX + ADP = AMP + phosphate + NADPH + H(+)</text>
        <dbReference type="Rhea" id="RHEA:32235"/>
        <dbReference type="ChEBI" id="CHEBI:15378"/>
        <dbReference type="ChEBI" id="CHEBI:43474"/>
        <dbReference type="ChEBI" id="CHEBI:57783"/>
        <dbReference type="ChEBI" id="CHEBI:64076"/>
        <dbReference type="ChEBI" id="CHEBI:456215"/>
        <dbReference type="ChEBI" id="CHEBI:456216"/>
        <dbReference type="EC" id="4.2.1.136"/>
    </reaction>
</comment>
<reference evidence="9" key="1">
    <citation type="journal article" date="2019" name="Int. J. Syst. Evol. Microbiol.">
        <title>The Global Catalogue of Microorganisms (GCM) 10K type strain sequencing project: providing services to taxonomists for standard genome sequencing and annotation.</title>
        <authorList>
            <consortium name="The Broad Institute Genomics Platform"/>
            <consortium name="The Broad Institute Genome Sequencing Center for Infectious Disease"/>
            <person name="Wu L."/>
            <person name="Ma J."/>
        </authorList>
    </citation>
    <scope>NUCLEOTIDE SEQUENCE [LARGE SCALE GENOMIC DNA]</scope>
    <source>
        <strain evidence="9">CCM 8937</strain>
    </source>
</reference>
<keyword evidence="2 6" id="KW-0067">ATP-binding</keyword>
<comment type="function">
    <text evidence="6">Catalyzes the dehydration of the S-form of NAD(P)HX at the expense of ADP, which is converted to AMP. Together with NAD(P)HX epimerase, which catalyzes the epimerization of the S- and R-forms, the enzyme allows the repair of both epimers of NAD(P)HX, a damaged form of NAD(P)H that is a result of enzymatic or heat-dependent hydration.</text>
</comment>
<evidence type="ECO:0000313" key="8">
    <source>
        <dbReference type="EMBL" id="MFD1411401.1"/>
    </source>
</evidence>
<evidence type="ECO:0000256" key="6">
    <source>
        <dbReference type="HAMAP-Rule" id="MF_01965"/>
    </source>
</evidence>
<evidence type="ECO:0000256" key="3">
    <source>
        <dbReference type="ARBA" id="ARBA00022857"/>
    </source>
</evidence>
<keyword evidence="9" id="KW-1185">Reference proteome</keyword>
<comment type="cofactor">
    <cofactor evidence="6">
        <name>Mg(2+)</name>
        <dbReference type="ChEBI" id="CHEBI:18420"/>
    </cofactor>
</comment>
<feature type="domain" description="YjeF C-terminal" evidence="7">
    <location>
        <begin position="5"/>
        <end position="275"/>
    </location>
</feature>
<dbReference type="PROSITE" id="PS51383">
    <property type="entry name" value="YJEF_C_3"/>
    <property type="match status" value="1"/>
</dbReference>
<dbReference type="Gene3D" id="3.40.1190.20">
    <property type="match status" value="1"/>
</dbReference>
<dbReference type="PROSITE" id="PS01049">
    <property type="entry name" value="YJEF_C_1"/>
    <property type="match status" value="1"/>
</dbReference>
<feature type="binding site" evidence="6">
    <location>
        <position position="218"/>
    </location>
    <ligand>
        <name>(6S)-NADPHX</name>
        <dbReference type="ChEBI" id="CHEBI:64076"/>
    </ligand>
</feature>
<gene>
    <name evidence="6" type="primary">nnrD</name>
    <name evidence="8" type="ORF">ACFQ4R_07370</name>
</gene>
<keyword evidence="1 6" id="KW-0547">Nucleotide-binding</keyword>
<keyword evidence="4 6" id="KW-0520">NAD</keyword>
<comment type="catalytic activity">
    <reaction evidence="6">
        <text>(6S)-NADHX + ADP = AMP + phosphate + NADH + H(+)</text>
        <dbReference type="Rhea" id="RHEA:32223"/>
        <dbReference type="ChEBI" id="CHEBI:15378"/>
        <dbReference type="ChEBI" id="CHEBI:43474"/>
        <dbReference type="ChEBI" id="CHEBI:57945"/>
        <dbReference type="ChEBI" id="CHEBI:64074"/>
        <dbReference type="ChEBI" id="CHEBI:456215"/>
        <dbReference type="ChEBI" id="CHEBI:456216"/>
        <dbReference type="EC" id="4.2.1.136"/>
    </reaction>
</comment>
<evidence type="ECO:0000259" key="7">
    <source>
        <dbReference type="PROSITE" id="PS51383"/>
    </source>
</evidence>
<evidence type="ECO:0000256" key="4">
    <source>
        <dbReference type="ARBA" id="ARBA00023027"/>
    </source>
</evidence>
<comment type="caution">
    <text evidence="8">The sequence shown here is derived from an EMBL/GenBank/DDBJ whole genome shotgun (WGS) entry which is preliminary data.</text>
</comment>
<feature type="binding site" evidence="6">
    <location>
        <position position="217"/>
    </location>
    <ligand>
        <name>AMP</name>
        <dbReference type="ChEBI" id="CHEBI:456215"/>
    </ligand>
</feature>
<protein>
    <recommendedName>
        <fullName evidence="6">ADP-dependent (S)-NAD(P)H-hydrate dehydratase</fullName>
        <ecNumber evidence="6">4.2.1.136</ecNumber>
    </recommendedName>
    <alternativeName>
        <fullName evidence="6">ADP-dependent NAD(P)HX dehydratase</fullName>
    </alternativeName>
</protein>
<comment type="subunit">
    <text evidence="6">Homotetramer.</text>
</comment>